<feature type="domain" description="G-protein coupled receptors family 1 profile" evidence="6">
    <location>
        <begin position="22"/>
        <end position="260"/>
    </location>
</feature>
<protein>
    <recommendedName>
        <fullName evidence="6">G-protein coupled receptors family 1 profile domain-containing protein</fullName>
    </recommendedName>
</protein>
<comment type="caution">
    <text evidence="7">The sequence shown here is derived from an EMBL/GenBank/DDBJ whole genome shotgun (WGS) entry which is preliminary data.</text>
</comment>
<feature type="transmembrane region" description="Helical" evidence="5">
    <location>
        <begin position="210"/>
        <end position="230"/>
    </location>
</feature>
<dbReference type="PANTHER" id="PTHR23360:SF37">
    <property type="entry name" value="G-PROTEIN COUPLED RECEPTORS FAMILY 1 PROFILE DOMAIN-CONTAINING PROTEIN"/>
    <property type="match status" value="1"/>
</dbReference>
<reference evidence="7" key="1">
    <citation type="submission" date="2023-06" db="EMBL/GenBank/DDBJ databases">
        <title>Genomic analysis of the entomopathogenic nematode Steinernema hermaphroditum.</title>
        <authorList>
            <person name="Schwarz E.M."/>
            <person name="Heppert J.K."/>
            <person name="Baniya A."/>
            <person name="Schwartz H.T."/>
            <person name="Tan C.-H."/>
            <person name="Antoshechkin I."/>
            <person name="Sternberg P.W."/>
            <person name="Goodrich-Blair H."/>
            <person name="Dillman A.R."/>
        </authorList>
    </citation>
    <scope>NUCLEOTIDE SEQUENCE</scope>
    <source>
        <strain evidence="7">PS9179</strain>
        <tissue evidence="7">Whole animal</tissue>
    </source>
</reference>
<dbReference type="SMART" id="SM01381">
    <property type="entry name" value="7TM_GPCR_Srsx"/>
    <property type="match status" value="1"/>
</dbReference>
<sequence>MSVMSMYNAVILIVVDCVGLFGNVSFVLLTLLFKQFRKSMCALLMGMVSFCDSVMEIVIIVISICGLSGCTFYQHTCFHILAIPIFLNCVQTGLMFCISVDRLIAVAWPLWYQSIHTTLLFTVSFVPGVAFGSVVVITGLVYLEPNETIPVCNVPVSMNPTTFNLWNKANLGINILMILIYLIACFILWRKARKSSSDYIKTQVTVMKTIICIMVFYIVTWLLPDFISLVKEGFALEHEVLTYAPSFFAHLCFTGNFYIYMWRNKSYRECFKKMCMGVYGERNASLLVTRMESSNRVATTTVY</sequence>
<name>A0AA39HXJ7_9BILA</name>
<dbReference type="GO" id="GO:0016020">
    <property type="term" value="C:membrane"/>
    <property type="evidence" value="ECO:0007669"/>
    <property type="project" value="UniProtKB-SubCell"/>
</dbReference>
<feature type="transmembrane region" description="Helical" evidence="5">
    <location>
        <begin position="6"/>
        <end position="33"/>
    </location>
</feature>
<keyword evidence="2 5" id="KW-0812">Transmembrane</keyword>
<dbReference type="SUPFAM" id="SSF81321">
    <property type="entry name" value="Family A G protein-coupled receptor-like"/>
    <property type="match status" value="1"/>
</dbReference>
<feature type="transmembrane region" description="Helical" evidence="5">
    <location>
        <begin position="242"/>
        <end position="262"/>
    </location>
</feature>
<feature type="transmembrane region" description="Helical" evidence="5">
    <location>
        <begin position="54"/>
        <end position="74"/>
    </location>
</feature>
<keyword evidence="8" id="KW-1185">Reference proteome</keyword>
<dbReference type="Pfam" id="PF10320">
    <property type="entry name" value="7TM_GPCR_Srsx"/>
    <property type="match status" value="1"/>
</dbReference>
<feature type="transmembrane region" description="Helical" evidence="5">
    <location>
        <begin position="119"/>
        <end position="143"/>
    </location>
</feature>
<keyword evidence="4 5" id="KW-0472">Membrane</keyword>
<dbReference type="InterPro" id="IPR000276">
    <property type="entry name" value="GPCR_Rhodpsn"/>
</dbReference>
<accession>A0AA39HXJ7</accession>
<dbReference type="PANTHER" id="PTHR23360">
    <property type="entry name" value="G-PROTEIN COUPLED RECEPTORS FAMILY 1 PROFILE DOMAIN-CONTAINING PROTEIN-RELATED"/>
    <property type="match status" value="1"/>
</dbReference>
<evidence type="ECO:0000313" key="7">
    <source>
        <dbReference type="EMBL" id="KAK0413171.1"/>
    </source>
</evidence>
<evidence type="ECO:0000256" key="4">
    <source>
        <dbReference type="ARBA" id="ARBA00023136"/>
    </source>
</evidence>
<dbReference type="Proteomes" id="UP001175271">
    <property type="component" value="Unassembled WGS sequence"/>
</dbReference>
<feature type="transmembrane region" description="Helical" evidence="5">
    <location>
        <begin position="171"/>
        <end position="189"/>
    </location>
</feature>
<proteinExistence type="predicted"/>
<organism evidence="7 8">
    <name type="scientific">Steinernema hermaphroditum</name>
    <dbReference type="NCBI Taxonomy" id="289476"/>
    <lineage>
        <taxon>Eukaryota</taxon>
        <taxon>Metazoa</taxon>
        <taxon>Ecdysozoa</taxon>
        <taxon>Nematoda</taxon>
        <taxon>Chromadorea</taxon>
        <taxon>Rhabditida</taxon>
        <taxon>Tylenchina</taxon>
        <taxon>Panagrolaimomorpha</taxon>
        <taxon>Strongyloidoidea</taxon>
        <taxon>Steinernematidae</taxon>
        <taxon>Steinernema</taxon>
    </lineage>
</organism>
<gene>
    <name evidence="7" type="ORF">QR680_006642</name>
</gene>
<dbReference type="Gene3D" id="1.20.1070.10">
    <property type="entry name" value="Rhodopsin 7-helix transmembrane proteins"/>
    <property type="match status" value="1"/>
</dbReference>
<evidence type="ECO:0000256" key="5">
    <source>
        <dbReference type="SAM" id="Phobius"/>
    </source>
</evidence>
<evidence type="ECO:0000256" key="1">
    <source>
        <dbReference type="ARBA" id="ARBA00004370"/>
    </source>
</evidence>
<dbReference type="CDD" id="cd00637">
    <property type="entry name" value="7tm_classA_rhodopsin-like"/>
    <property type="match status" value="1"/>
</dbReference>
<dbReference type="InterPro" id="IPR047130">
    <property type="entry name" value="7TM_GPCR_Srsx_nematod"/>
</dbReference>
<evidence type="ECO:0000256" key="2">
    <source>
        <dbReference type="ARBA" id="ARBA00022692"/>
    </source>
</evidence>
<keyword evidence="3 5" id="KW-1133">Transmembrane helix</keyword>
<evidence type="ECO:0000313" key="8">
    <source>
        <dbReference type="Proteomes" id="UP001175271"/>
    </source>
</evidence>
<evidence type="ECO:0000256" key="3">
    <source>
        <dbReference type="ARBA" id="ARBA00022989"/>
    </source>
</evidence>
<dbReference type="EMBL" id="JAUCMV010000003">
    <property type="protein sequence ID" value="KAK0413171.1"/>
    <property type="molecule type" value="Genomic_DNA"/>
</dbReference>
<evidence type="ECO:0000259" key="6">
    <source>
        <dbReference type="PROSITE" id="PS50262"/>
    </source>
</evidence>
<dbReference type="AlphaFoldDB" id="A0AA39HXJ7"/>
<dbReference type="GO" id="GO:0004930">
    <property type="term" value="F:G protein-coupled receptor activity"/>
    <property type="evidence" value="ECO:0007669"/>
    <property type="project" value="InterPro"/>
</dbReference>
<dbReference type="PROSITE" id="PS50262">
    <property type="entry name" value="G_PROTEIN_RECEP_F1_2"/>
    <property type="match status" value="1"/>
</dbReference>
<dbReference type="InterPro" id="IPR017452">
    <property type="entry name" value="GPCR_Rhodpsn_7TM"/>
</dbReference>
<dbReference type="InterPro" id="IPR019424">
    <property type="entry name" value="7TM_GPCR_Srsx"/>
</dbReference>
<comment type="subcellular location">
    <subcellularLocation>
        <location evidence="1">Membrane</location>
    </subcellularLocation>
</comment>